<keyword evidence="4" id="KW-1185">Reference proteome</keyword>
<name>A0A1Q5TCV2_9EURO</name>
<dbReference type="PANTHER" id="PTHR46082:SF11">
    <property type="entry name" value="AAA+ ATPASE DOMAIN-CONTAINING PROTEIN-RELATED"/>
    <property type="match status" value="1"/>
</dbReference>
<protein>
    <recommendedName>
        <fullName evidence="2">Nucleoside phosphorylase domain-containing protein</fullName>
    </recommendedName>
</protein>
<accession>A0A1Q5TCV2</accession>
<comment type="caution">
    <text evidence="3">The sequence shown here is derived from an EMBL/GenBank/DDBJ whole genome shotgun (WGS) entry which is preliminary data.</text>
</comment>
<evidence type="ECO:0000259" key="2">
    <source>
        <dbReference type="Pfam" id="PF01048"/>
    </source>
</evidence>
<feature type="region of interest" description="Disordered" evidence="1">
    <location>
        <begin position="281"/>
        <end position="316"/>
    </location>
</feature>
<evidence type="ECO:0000313" key="4">
    <source>
        <dbReference type="Proteomes" id="UP000186955"/>
    </source>
</evidence>
<dbReference type="Proteomes" id="UP000186955">
    <property type="component" value="Unassembled WGS sequence"/>
</dbReference>
<proteinExistence type="predicted"/>
<dbReference type="GO" id="GO:0003824">
    <property type="term" value="F:catalytic activity"/>
    <property type="evidence" value="ECO:0007669"/>
    <property type="project" value="InterPro"/>
</dbReference>
<dbReference type="PANTHER" id="PTHR46082">
    <property type="entry name" value="ATP/GTP-BINDING PROTEIN-RELATED"/>
    <property type="match status" value="1"/>
</dbReference>
<dbReference type="Pfam" id="PF01048">
    <property type="entry name" value="PNP_UDP_1"/>
    <property type="match status" value="1"/>
</dbReference>
<gene>
    <name evidence="3" type="ORF">PENSUB_9633</name>
</gene>
<sequence length="640" mass="71013">MWSRYVLKRRVDKYQQETRSLLEQHRQSLAYREVRTVKIDCSFLPDSRWGRIGQDPASPAWLLYLDVKISQPKDCSLSSANVEVIFRSHHQESRTSTAGSRLGPIITDYFGPQRIDGTVINSQGSAVCGDATLSLGQGYLMGPMSSRREPITSSSDYGSEWTLRGFSWPLAEDTSGLPRRVEWLVEDAVACGGLRLALVLQHDMKPFSIEVRIDGRLQGEKNKKFRFRRPTEPGNIPNLSSIVTPCGTDEFQLDDIASKLDYEMTRLNIQKYRSAAKMLLRDQDPSSPHPTFCLEQTNRSSISHSDDSQQPRSHSKYTHSDYTVAWICALPIEMAAAKAMLEEIHPNLSVHPSDTNHYVLGQIGSHNIVLACLPNDAYGTTSAAVVATHMLYTFNQIRMGVMVGVGGGVPSTKNDIRLGDVVVSSPTGHFGGVIQHDMGKNIGHKIQMTGALNRPPQSLLVAVARLRTEHLISGNKVPDYVEEMLTENPTMKSDFSCLGPDRDRLFEANYDHVESTATCEKCDRKREIVRPPRTSNSPKIHYGLVASGNQVMRHGLTRDRLAKDLDILCFEMEAAGLMNNFPCLVVRGICDYADSHKSKEWQGYAAATAAGYAKNLLSVISVPQIYSIPVAVTSISGDQV</sequence>
<dbReference type="InterPro" id="IPR000845">
    <property type="entry name" value="Nucleoside_phosphorylase_d"/>
</dbReference>
<evidence type="ECO:0000256" key="1">
    <source>
        <dbReference type="SAM" id="MobiDB-lite"/>
    </source>
</evidence>
<feature type="compositionally biased region" description="Polar residues" evidence="1">
    <location>
        <begin position="294"/>
        <end position="303"/>
    </location>
</feature>
<dbReference type="Gene3D" id="3.40.50.1580">
    <property type="entry name" value="Nucleoside phosphorylase domain"/>
    <property type="match status" value="1"/>
</dbReference>
<dbReference type="STRING" id="1316194.A0A1Q5TCV2"/>
<dbReference type="InterPro" id="IPR035994">
    <property type="entry name" value="Nucleoside_phosphorylase_sf"/>
</dbReference>
<dbReference type="EMBL" id="MNBE01000682">
    <property type="protein sequence ID" value="OKO98053.1"/>
    <property type="molecule type" value="Genomic_DNA"/>
</dbReference>
<dbReference type="GO" id="GO:0009116">
    <property type="term" value="P:nucleoside metabolic process"/>
    <property type="evidence" value="ECO:0007669"/>
    <property type="project" value="InterPro"/>
</dbReference>
<evidence type="ECO:0000313" key="3">
    <source>
        <dbReference type="EMBL" id="OKO98053.1"/>
    </source>
</evidence>
<dbReference type="InterPro" id="IPR053137">
    <property type="entry name" value="NLR-like"/>
</dbReference>
<reference evidence="3 4" key="1">
    <citation type="submission" date="2016-10" db="EMBL/GenBank/DDBJ databases">
        <title>Genome sequence of the ascomycete fungus Penicillium subrubescens.</title>
        <authorList>
            <person name="De Vries R.P."/>
            <person name="Peng M."/>
            <person name="Dilokpimol A."/>
            <person name="Hilden K."/>
            <person name="Makela M.R."/>
            <person name="Grigoriev I."/>
            <person name="Riley R."/>
            <person name="Granchi Z."/>
        </authorList>
    </citation>
    <scope>NUCLEOTIDE SEQUENCE [LARGE SCALE GENOMIC DNA]</scope>
    <source>
        <strain evidence="3 4">CBS 132785</strain>
    </source>
</reference>
<dbReference type="AlphaFoldDB" id="A0A1Q5TCV2"/>
<feature type="domain" description="Nucleoside phosphorylase" evidence="2">
    <location>
        <begin position="324"/>
        <end position="607"/>
    </location>
</feature>
<organism evidence="3 4">
    <name type="scientific">Penicillium subrubescens</name>
    <dbReference type="NCBI Taxonomy" id="1316194"/>
    <lineage>
        <taxon>Eukaryota</taxon>
        <taxon>Fungi</taxon>
        <taxon>Dikarya</taxon>
        <taxon>Ascomycota</taxon>
        <taxon>Pezizomycotina</taxon>
        <taxon>Eurotiomycetes</taxon>
        <taxon>Eurotiomycetidae</taxon>
        <taxon>Eurotiales</taxon>
        <taxon>Aspergillaceae</taxon>
        <taxon>Penicillium</taxon>
    </lineage>
</organism>
<dbReference type="SUPFAM" id="SSF53167">
    <property type="entry name" value="Purine and uridine phosphorylases"/>
    <property type="match status" value="1"/>
</dbReference>